<gene>
    <name evidence="1" type="ORF">PAN0_136d6793</name>
</gene>
<dbReference type="Proteomes" id="UP000053758">
    <property type="component" value="Unassembled WGS sequence"/>
</dbReference>
<dbReference type="RefSeq" id="XP_014653271.1">
    <property type="nucleotide sequence ID" value="XM_014797785.1"/>
</dbReference>
<dbReference type="GeneID" id="26307577"/>
<keyword evidence="2" id="KW-1185">Reference proteome</keyword>
<name>A0A081CPD5_PSEA2</name>
<proteinExistence type="predicted"/>
<evidence type="ECO:0000313" key="2">
    <source>
        <dbReference type="Proteomes" id="UP000053758"/>
    </source>
</evidence>
<sequence length="107" mass="11283">MVTSSRILEPADAVRRAGIHGYDGQLRERIYVKAGGELKLACGAKARGECKHGGGATRVGPVCQGFQGGVAARALFGQRHLRAQTAAGFCSWVRASKPGLRARLPNP</sequence>
<evidence type="ECO:0000313" key="1">
    <source>
        <dbReference type="EMBL" id="GAK68531.1"/>
    </source>
</evidence>
<dbReference type="EMBL" id="DF830203">
    <property type="protein sequence ID" value="GAK68531.1"/>
    <property type="molecule type" value="Genomic_DNA"/>
</dbReference>
<reference evidence="2" key="1">
    <citation type="journal article" date="2014" name="Genome Announc.">
        <title>Draft Genome Sequence of the Yeast Pseudozyma antarctica Type Strain JCM10317, a Producer of the Glycolipid Biosurfactants, Mannosylerythritol Lipids.</title>
        <authorList>
            <person name="Saika A."/>
            <person name="Koike H."/>
            <person name="Hori T."/>
            <person name="Fukuoka T."/>
            <person name="Sato S."/>
            <person name="Habe H."/>
            <person name="Kitamoto D."/>
            <person name="Morita T."/>
        </authorList>
    </citation>
    <scope>NUCLEOTIDE SEQUENCE [LARGE SCALE GENOMIC DNA]</scope>
    <source>
        <strain evidence="2">JCM 10317</strain>
    </source>
</reference>
<dbReference type="HOGENOM" id="CLU_2209696_0_0_1"/>
<organism evidence="1 2">
    <name type="scientific">Pseudozyma antarctica</name>
    <name type="common">Yeast</name>
    <name type="synonym">Candida antarctica</name>
    <dbReference type="NCBI Taxonomy" id="84753"/>
    <lineage>
        <taxon>Eukaryota</taxon>
        <taxon>Fungi</taxon>
        <taxon>Dikarya</taxon>
        <taxon>Basidiomycota</taxon>
        <taxon>Ustilaginomycotina</taxon>
        <taxon>Ustilaginomycetes</taxon>
        <taxon>Ustilaginales</taxon>
        <taxon>Ustilaginaceae</taxon>
        <taxon>Moesziomyces</taxon>
    </lineage>
</organism>
<protein>
    <submittedName>
        <fullName evidence="1">Uncharacterized protein</fullName>
    </submittedName>
</protein>
<accession>A0A081CPD5</accession>
<dbReference type="AlphaFoldDB" id="A0A081CPD5"/>